<gene>
    <name evidence="5" type="primary">vapC</name>
    <name evidence="7" type="ORF">WB794_11235</name>
</gene>
<evidence type="ECO:0000313" key="7">
    <source>
        <dbReference type="EMBL" id="MEJ1250244.1"/>
    </source>
</evidence>
<dbReference type="GO" id="GO:0004540">
    <property type="term" value="F:RNA nuclease activity"/>
    <property type="evidence" value="ECO:0007669"/>
    <property type="project" value="InterPro"/>
</dbReference>
<dbReference type="GO" id="GO:0090729">
    <property type="term" value="F:toxin activity"/>
    <property type="evidence" value="ECO:0007669"/>
    <property type="project" value="UniProtKB-KW"/>
</dbReference>
<evidence type="ECO:0000256" key="4">
    <source>
        <dbReference type="ARBA" id="ARBA00022801"/>
    </source>
</evidence>
<name>A0AAW9R7R4_9GAMM</name>
<dbReference type="EC" id="3.1.-.-" evidence="5"/>
<sequence length="143" mass="15735">MRLLLDANVWIALLDDAHVHSALANALLEQPGLRIATCPLVENAVIRILNLPAYARIGPFGFARVRDQMARVCADFDHAFWADDISLRDHNLVNFTRVHGHNQIMDLYLLALAVKHGGSLATFDQGIALGAVVHAESKHLTVL</sequence>
<dbReference type="Pfam" id="PF01850">
    <property type="entry name" value="PIN"/>
    <property type="match status" value="1"/>
</dbReference>
<evidence type="ECO:0000259" key="6">
    <source>
        <dbReference type="Pfam" id="PF01850"/>
    </source>
</evidence>
<comment type="similarity">
    <text evidence="5">Belongs to the PINc/VapC protein family.</text>
</comment>
<dbReference type="HAMAP" id="MF_00265">
    <property type="entry name" value="VapC_Nob1"/>
    <property type="match status" value="1"/>
</dbReference>
<dbReference type="GO" id="GO:0000287">
    <property type="term" value="F:magnesium ion binding"/>
    <property type="evidence" value="ECO:0007669"/>
    <property type="project" value="UniProtKB-UniRule"/>
</dbReference>
<accession>A0AAW9R7R4</accession>
<dbReference type="InterPro" id="IPR002716">
    <property type="entry name" value="PIN_dom"/>
</dbReference>
<evidence type="ECO:0000313" key="8">
    <source>
        <dbReference type="Proteomes" id="UP001364472"/>
    </source>
</evidence>
<evidence type="ECO:0000256" key="3">
    <source>
        <dbReference type="ARBA" id="ARBA00022723"/>
    </source>
</evidence>
<organism evidence="7 8">
    <name type="scientific">Denitratimonas tolerans</name>
    <dbReference type="NCBI Taxonomy" id="1338420"/>
    <lineage>
        <taxon>Bacteria</taxon>
        <taxon>Pseudomonadati</taxon>
        <taxon>Pseudomonadota</taxon>
        <taxon>Gammaproteobacteria</taxon>
        <taxon>Lysobacterales</taxon>
        <taxon>Lysobacteraceae</taxon>
        <taxon>Denitratimonas</taxon>
    </lineage>
</organism>
<keyword evidence="3 5" id="KW-0479">Metal-binding</keyword>
<evidence type="ECO:0000256" key="1">
    <source>
        <dbReference type="ARBA" id="ARBA00022649"/>
    </source>
</evidence>
<dbReference type="InterPro" id="IPR006226">
    <property type="entry name" value="Mtu_PIN"/>
</dbReference>
<comment type="caution">
    <text evidence="7">The sequence shown here is derived from an EMBL/GenBank/DDBJ whole genome shotgun (WGS) entry which is preliminary data.</text>
</comment>
<dbReference type="AlphaFoldDB" id="A0AAW9R7R4"/>
<evidence type="ECO:0000256" key="5">
    <source>
        <dbReference type="HAMAP-Rule" id="MF_00265"/>
    </source>
</evidence>
<dbReference type="GO" id="GO:0045926">
    <property type="term" value="P:negative regulation of growth"/>
    <property type="evidence" value="ECO:0007669"/>
    <property type="project" value="UniProtKB-ARBA"/>
</dbReference>
<dbReference type="Gene3D" id="3.40.50.1010">
    <property type="entry name" value="5'-nuclease"/>
    <property type="match status" value="1"/>
</dbReference>
<feature type="domain" description="PIN" evidence="6">
    <location>
        <begin position="4"/>
        <end position="127"/>
    </location>
</feature>
<dbReference type="InterPro" id="IPR022907">
    <property type="entry name" value="VapC_family"/>
</dbReference>
<dbReference type="Proteomes" id="UP001364472">
    <property type="component" value="Unassembled WGS sequence"/>
</dbReference>
<proteinExistence type="inferred from homology"/>
<dbReference type="SUPFAM" id="SSF88723">
    <property type="entry name" value="PIN domain-like"/>
    <property type="match status" value="1"/>
</dbReference>
<dbReference type="EMBL" id="JBBDHC010000017">
    <property type="protein sequence ID" value="MEJ1250244.1"/>
    <property type="molecule type" value="Genomic_DNA"/>
</dbReference>
<dbReference type="RefSeq" id="WP_337335949.1">
    <property type="nucleotide sequence ID" value="NZ_JBBDHC010000017.1"/>
</dbReference>
<reference evidence="7 8" key="1">
    <citation type="journal article" date="2016" name="Antonie Van Leeuwenhoek">
        <title>Denitratimonas tolerans gen. nov., sp. nov., a denitrifying bacterium isolated from a bioreactor for tannery wastewater treatment.</title>
        <authorList>
            <person name="Han S.I."/>
            <person name="Kim J.O."/>
            <person name="Lee Y.R."/>
            <person name="Ekpeghere K.I."/>
            <person name="Koh S.C."/>
            <person name="Whang K.S."/>
        </authorList>
    </citation>
    <scope>NUCLEOTIDE SEQUENCE [LARGE SCALE GENOMIC DNA]</scope>
    <source>
        <strain evidence="7 8">KACC 17565</strain>
    </source>
</reference>
<dbReference type="InterPro" id="IPR029060">
    <property type="entry name" value="PIN-like_dom_sf"/>
</dbReference>
<keyword evidence="5" id="KW-0460">Magnesium</keyword>
<feature type="binding site" evidence="5">
    <location>
        <position position="6"/>
    </location>
    <ligand>
        <name>Mg(2+)</name>
        <dbReference type="ChEBI" id="CHEBI:18420"/>
    </ligand>
</feature>
<protein>
    <recommendedName>
        <fullName evidence="5">Ribonuclease VapC</fullName>
        <shortName evidence="5">RNase VapC</shortName>
        <ecNumber evidence="5">3.1.-.-</ecNumber>
    </recommendedName>
    <alternativeName>
        <fullName evidence="5">Toxin VapC</fullName>
    </alternativeName>
</protein>
<comment type="function">
    <text evidence="5">Toxic component of a toxin-antitoxin (TA) system. An RNase.</text>
</comment>
<keyword evidence="1 5" id="KW-1277">Toxin-antitoxin system</keyword>
<keyword evidence="2 5" id="KW-0540">Nuclease</keyword>
<keyword evidence="8" id="KW-1185">Reference proteome</keyword>
<evidence type="ECO:0000256" key="2">
    <source>
        <dbReference type="ARBA" id="ARBA00022722"/>
    </source>
</evidence>
<comment type="cofactor">
    <cofactor evidence="5">
        <name>Mg(2+)</name>
        <dbReference type="ChEBI" id="CHEBI:18420"/>
    </cofactor>
</comment>
<dbReference type="GO" id="GO:0016788">
    <property type="term" value="F:hydrolase activity, acting on ester bonds"/>
    <property type="evidence" value="ECO:0007669"/>
    <property type="project" value="InterPro"/>
</dbReference>
<feature type="binding site" evidence="5">
    <location>
        <position position="106"/>
    </location>
    <ligand>
        <name>Mg(2+)</name>
        <dbReference type="ChEBI" id="CHEBI:18420"/>
    </ligand>
</feature>
<keyword evidence="4 5" id="KW-0378">Hydrolase</keyword>
<keyword evidence="5" id="KW-0800">Toxin</keyword>
<dbReference type="NCBIfam" id="TIGR00028">
    <property type="entry name" value="Mtu_PIN_fam"/>
    <property type="match status" value="1"/>
</dbReference>